<dbReference type="PANTHER" id="PTHR38436">
    <property type="entry name" value="POLYKETIDE CYCLASE SNOAL-LIKE DOMAIN"/>
    <property type="match status" value="1"/>
</dbReference>
<accession>A0A512DAH4</accession>
<dbReference type="EMBL" id="BJYY01000010">
    <property type="protein sequence ID" value="GEO33482.1"/>
    <property type="molecule type" value="Genomic_DNA"/>
</dbReference>
<evidence type="ECO:0000313" key="2">
    <source>
        <dbReference type="Proteomes" id="UP000321181"/>
    </source>
</evidence>
<reference evidence="1 2" key="1">
    <citation type="submission" date="2019-07" db="EMBL/GenBank/DDBJ databases">
        <title>Whole genome shotgun sequence of Cellulomonas aerilata NBRC 106308.</title>
        <authorList>
            <person name="Hosoyama A."/>
            <person name="Uohara A."/>
            <person name="Ohji S."/>
            <person name="Ichikawa N."/>
        </authorList>
    </citation>
    <scope>NUCLEOTIDE SEQUENCE [LARGE SCALE GENOMIC DNA]</scope>
    <source>
        <strain evidence="1 2">NBRC 106308</strain>
    </source>
</reference>
<dbReference type="Pfam" id="PF07366">
    <property type="entry name" value="SnoaL"/>
    <property type="match status" value="1"/>
</dbReference>
<comment type="caution">
    <text evidence="1">The sequence shown here is derived from an EMBL/GenBank/DDBJ whole genome shotgun (WGS) entry which is preliminary data.</text>
</comment>
<protein>
    <recommendedName>
        <fullName evidence="3">Ester cyclase</fullName>
    </recommendedName>
</protein>
<dbReference type="SUPFAM" id="SSF54427">
    <property type="entry name" value="NTF2-like"/>
    <property type="match status" value="1"/>
</dbReference>
<name>A0A512DAH4_9CELL</name>
<dbReference type="InterPro" id="IPR032710">
    <property type="entry name" value="NTF2-like_dom_sf"/>
</dbReference>
<sequence length="175" mass="18287">MAGSPPRRRGPRRPLAAPFRGAPRWRMAYDTDALLDLWTAPPDDDAAASAAFRALYTDPVVVNGVPLTASDLVTRARALRAALADPEREVLELVEDGDKVVVAFRLTGRHVGPLGSALGAVPATGRTVSMRVVDVLTLEGGRIARIQMVADELGLLLQAGAVALVDPGPPSPAAG</sequence>
<dbReference type="AlphaFoldDB" id="A0A512DAH4"/>
<gene>
    <name evidence="1" type="ORF">CAE01nite_12070</name>
</gene>
<dbReference type="GO" id="GO:0030638">
    <property type="term" value="P:polyketide metabolic process"/>
    <property type="evidence" value="ECO:0007669"/>
    <property type="project" value="InterPro"/>
</dbReference>
<evidence type="ECO:0008006" key="3">
    <source>
        <dbReference type="Google" id="ProtNLM"/>
    </source>
</evidence>
<dbReference type="PANTHER" id="PTHR38436:SF1">
    <property type="entry name" value="ESTER CYCLASE"/>
    <property type="match status" value="1"/>
</dbReference>
<dbReference type="InterPro" id="IPR009959">
    <property type="entry name" value="Cyclase_SnoaL-like"/>
</dbReference>
<keyword evidence="2" id="KW-1185">Reference proteome</keyword>
<dbReference type="Gene3D" id="3.10.450.50">
    <property type="match status" value="1"/>
</dbReference>
<proteinExistence type="predicted"/>
<evidence type="ECO:0000313" key="1">
    <source>
        <dbReference type="EMBL" id="GEO33482.1"/>
    </source>
</evidence>
<dbReference type="Proteomes" id="UP000321181">
    <property type="component" value="Unassembled WGS sequence"/>
</dbReference>
<organism evidence="1 2">
    <name type="scientific">Cellulomonas aerilata</name>
    <dbReference type="NCBI Taxonomy" id="515326"/>
    <lineage>
        <taxon>Bacteria</taxon>
        <taxon>Bacillati</taxon>
        <taxon>Actinomycetota</taxon>
        <taxon>Actinomycetes</taxon>
        <taxon>Micrococcales</taxon>
        <taxon>Cellulomonadaceae</taxon>
        <taxon>Cellulomonas</taxon>
    </lineage>
</organism>